<dbReference type="EC" id="2.7.7.4" evidence="1"/>
<dbReference type="CDD" id="cd04095">
    <property type="entry name" value="CysN_NoDQ_III"/>
    <property type="match status" value="1"/>
</dbReference>
<keyword evidence="2" id="KW-0808">Transferase</keyword>
<evidence type="ECO:0000313" key="8">
    <source>
        <dbReference type="EMBL" id="MFC0082365.1"/>
    </source>
</evidence>
<dbReference type="InterPro" id="IPR009001">
    <property type="entry name" value="Transl_elong_EF1A/Init_IF2_C"/>
</dbReference>
<dbReference type="PRINTS" id="PR00315">
    <property type="entry name" value="ELONGATNFCT"/>
</dbReference>
<sequence>MTSVTATETRPRSQLLRVAAVGSVDDGKSTLIGRLLHDTKQLFDDQLAALAEASRRRGLAGLDLSLVTDGLRAEREQGITIDVAYRYAATPTRKLVIADCPGHVQYTRNMATGASTADAAIVLVDATRGLREQTRRHGTIAARFGVRRWVVAVNKMDLADWAPERFFALAEEVAALADRLGGVETHCVPVSALHGANVVDRAAEAPWWEGPTVLEALEALPVGDAVVAGPGPVGGRLPVQWVLRPATGRRAYAGMVAGGPLRVGDEVVVLPSGARSTIRAIWVHETPVEVAAPRRSVALELADDLDVARGDTVARAEDPPLLASALRAEVCWFADQPVRTGDRFLLRHTTRLTRAVVRSVEGRLDLDDLRLRPAAALEANDLGVLTLEVAAPLAVDPYERVRTTGSFILVDEASQVPVAAGLLHEDLVP</sequence>
<dbReference type="EMBL" id="JBHLYQ010000093">
    <property type="protein sequence ID" value="MFC0082365.1"/>
    <property type="molecule type" value="Genomic_DNA"/>
</dbReference>
<dbReference type="InterPro" id="IPR011779">
    <property type="entry name" value="SO4_adenylTrfase_lsu"/>
</dbReference>
<evidence type="ECO:0000256" key="6">
    <source>
        <dbReference type="ARBA" id="ARBA00023134"/>
    </source>
</evidence>
<dbReference type="SUPFAM" id="SSF50465">
    <property type="entry name" value="EF-Tu/eEF-1alpha/eIF2-gamma C-terminal domain"/>
    <property type="match status" value="1"/>
</dbReference>
<evidence type="ECO:0000256" key="5">
    <source>
        <dbReference type="ARBA" id="ARBA00022840"/>
    </source>
</evidence>
<dbReference type="SUPFAM" id="SSF52540">
    <property type="entry name" value="P-loop containing nucleoside triphosphate hydrolases"/>
    <property type="match status" value="1"/>
</dbReference>
<evidence type="ECO:0000256" key="4">
    <source>
        <dbReference type="ARBA" id="ARBA00022741"/>
    </source>
</evidence>
<dbReference type="Proteomes" id="UP001589788">
    <property type="component" value="Unassembled WGS sequence"/>
</dbReference>
<dbReference type="InterPro" id="IPR054696">
    <property type="entry name" value="GTP-eEF1A_C"/>
</dbReference>
<dbReference type="Gene3D" id="2.40.30.10">
    <property type="entry name" value="Translation factors"/>
    <property type="match status" value="2"/>
</dbReference>
<dbReference type="GO" id="GO:0016779">
    <property type="term" value="F:nucleotidyltransferase activity"/>
    <property type="evidence" value="ECO:0007669"/>
    <property type="project" value="UniProtKB-KW"/>
</dbReference>
<name>A0ABV6C3T9_9ACTN</name>
<evidence type="ECO:0000259" key="7">
    <source>
        <dbReference type="PROSITE" id="PS51722"/>
    </source>
</evidence>
<accession>A0ABV6C3T9</accession>
<gene>
    <name evidence="8" type="ORF">ACFFRE_09440</name>
</gene>
<comment type="caution">
    <text evidence="8">The sequence shown here is derived from an EMBL/GenBank/DDBJ whole genome shotgun (WGS) entry which is preliminary data.</text>
</comment>
<evidence type="ECO:0000256" key="3">
    <source>
        <dbReference type="ARBA" id="ARBA00022695"/>
    </source>
</evidence>
<dbReference type="InterPro" id="IPR009000">
    <property type="entry name" value="Transl_B-barrel_sf"/>
</dbReference>
<evidence type="ECO:0000256" key="2">
    <source>
        <dbReference type="ARBA" id="ARBA00022679"/>
    </source>
</evidence>
<keyword evidence="4" id="KW-0547">Nucleotide-binding</keyword>
<keyword evidence="9" id="KW-1185">Reference proteome</keyword>
<organism evidence="8 9">
    <name type="scientific">Aciditerrimonas ferrireducens</name>
    <dbReference type="NCBI Taxonomy" id="667306"/>
    <lineage>
        <taxon>Bacteria</taxon>
        <taxon>Bacillati</taxon>
        <taxon>Actinomycetota</taxon>
        <taxon>Acidimicrobiia</taxon>
        <taxon>Acidimicrobiales</taxon>
        <taxon>Acidimicrobiaceae</taxon>
        <taxon>Aciditerrimonas</taxon>
    </lineage>
</organism>
<keyword evidence="5" id="KW-0067">ATP-binding</keyword>
<dbReference type="SUPFAM" id="SSF50447">
    <property type="entry name" value="Translation proteins"/>
    <property type="match status" value="1"/>
</dbReference>
<keyword evidence="6" id="KW-0342">GTP-binding</keyword>
<reference evidence="8 9" key="1">
    <citation type="submission" date="2024-09" db="EMBL/GenBank/DDBJ databases">
        <authorList>
            <person name="Sun Q."/>
            <person name="Mori K."/>
        </authorList>
    </citation>
    <scope>NUCLEOTIDE SEQUENCE [LARGE SCALE GENOMIC DNA]</scope>
    <source>
        <strain evidence="8 9">JCM 15389</strain>
    </source>
</reference>
<evidence type="ECO:0000256" key="1">
    <source>
        <dbReference type="ARBA" id="ARBA00012391"/>
    </source>
</evidence>
<dbReference type="NCBIfam" id="TIGR02034">
    <property type="entry name" value="CysN"/>
    <property type="match status" value="1"/>
</dbReference>
<dbReference type="InterPro" id="IPR000795">
    <property type="entry name" value="T_Tr_GTP-bd_dom"/>
</dbReference>
<dbReference type="InterPro" id="IPR041757">
    <property type="entry name" value="CysN_GTP-bd"/>
</dbReference>
<dbReference type="CDD" id="cd04166">
    <property type="entry name" value="CysN_ATPS"/>
    <property type="match status" value="1"/>
</dbReference>
<dbReference type="RefSeq" id="WP_377789923.1">
    <property type="nucleotide sequence ID" value="NZ_JBHLYQ010000093.1"/>
</dbReference>
<proteinExistence type="predicted"/>
<dbReference type="Pfam" id="PF00009">
    <property type="entry name" value="GTP_EFTU"/>
    <property type="match status" value="1"/>
</dbReference>
<protein>
    <recommendedName>
        <fullName evidence="1">sulfate adenylyltransferase</fullName>
        <ecNumber evidence="1">2.7.7.4</ecNumber>
    </recommendedName>
</protein>
<dbReference type="Pfam" id="PF22594">
    <property type="entry name" value="GTP-eEF1A_C"/>
    <property type="match status" value="1"/>
</dbReference>
<dbReference type="Gene3D" id="3.40.50.300">
    <property type="entry name" value="P-loop containing nucleotide triphosphate hydrolases"/>
    <property type="match status" value="1"/>
</dbReference>
<dbReference type="InterPro" id="IPR027417">
    <property type="entry name" value="P-loop_NTPase"/>
</dbReference>
<dbReference type="PROSITE" id="PS51722">
    <property type="entry name" value="G_TR_2"/>
    <property type="match status" value="1"/>
</dbReference>
<dbReference type="InterPro" id="IPR050100">
    <property type="entry name" value="TRAFAC_GTPase_members"/>
</dbReference>
<dbReference type="PROSITE" id="PS00301">
    <property type="entry name" value="G_TR_1"/>
    <property type="match status" value="1"/>
</dbReference>
<dbReference type="PANTHER" id="PTHR23115">
    <property type="entry name" value="TRANSLATION FACTOR"/>
    <property type="match status" value="1"/>
</dbReference>
<feature type="domain" description="Tr-type G" evidence="7">
    <location>
        <begin position="13"/>
        <end position="226"/>
    </location>
</feature>
<dbReference type="InterPro" id="IPR031157">
    <property type="entry name" value="G_TR_CS"/>
</dbReference>
<keyword evidence="3 8" id="KW-0548">Nucleotidyltransferase</keyword>
<dbReference type="InterPro" id="IPR044139">
    <property type="entry name" value="CysN_NoDQ_III"/>
</dbReference>
<evidence type="ECO:0000313" key="9">
    <source>
        <dbReference type="Proteomes" id="UP001589788"/>
    </source>
</evidence>